<accession>A0A4Y2C268</accession>
<dbReference type="AlphaFoldDB" id="A0A4Y2C268"/>
<evidence type="ECO:0000313" key="1">
    <source>
        <dbReference type="EMBL" id="GBL98209.1"/>
    </source>
</evidence>
<gene>
    <name evidence="1" type="ORF">AVEN_268293_1</name>
</gene>
<dbReference type="EMBL" id="BGPR01000137">
    <property type="protein sequence ID" value="GBL98209.1"/>
    <property type="molecule type" value="Genomic_DNA"/>
</dbReference>
<protein>
    <submittedName>
        <fullName evidence="1">Uncharacterized protein</fullName>
    </submittedName>
</protein>
<proteinExistence type="predicted"/>
<sequence>MTAHRFIIRPHPQIQMRISELKRHLKSVFFLFHEHGNLLMASTGQLFGFSEFCTMHSAIDPSVRTPFPLQVASFNHPPCYRQWLCTCLPPLSWQRTGLLKPCQYVAGRPKIVLLWESLQTDIP</sequence>
<name>A0A4Y2C268_ARAVE</name>
<keyword evidence="2" id="KW-1185">Reference proteome</keyword>
<dbReference type="Proteomes" id="UP000499080">
    <property type="component" value="Unassembled WGS sequence"/>
</dbReference>
<reference evidence="1 2" key="1">
    <citation type="journal article" date="2019" name="Sci. Rep.">
        <title>Orb-weaving spider Araneus ventricosus genome elucidates the spidroin gene catalogue.</title>
        <authorList>
            <person name="Kono N."/>
            <person name="Nakamura H."/>
            <person name="Ohtoshi R."/>
            <person name="Moran D.A.P."/>
            <person name="Shinohara A."/>
            <person name="Yoshida Y."/>
            <person name="Fujiwara M."/>
            <person name="Mori M."/>
            <person name="Tomita M."/>
            <person name="Arakawa K."/>
        </authorList>
    </citation>
    <scope>NUCLEOTIDE SEQUENCE [LARGE SCALE GENOMIC DNA]</scope>
</reference>
<evidence type="ECO:0000313" key="2">
    <source>
        <dbReference type="Proteomes" id="UP000499080"/>
    </source>
</evidence>
<comment type="caution">
    <text evidence="1">The sequence shown here is derived from an EMBL/GenBank/DDBJ whole genome shotgun (WGS) entry which is preliminary data.</text>
</comment>
<organism evidence="1 2">
    <name type="scientific">Araneus ventricosus</name>
    <name type="common">Orbweaver spider</name>
    <name type="synonym">Epeira ventricosa</name>
    <dbReference type="NCBI Taxonomy" id="182803"/>
    <lineage>
        <taxon>Eukaryota</taxon>
        <taxon>Metazoa</taxon>
        <taxon>Ecdysozoa</taxon>
        <taxon>Arthropoda</taxon>
        <taxon>Chelicerata</taxon>
        <taxon>Arachnida</taxon>
        <taxon>Araneae</taxon>
        <taxon>Araneomorphae</taxon>
        <taxon>Entelegynae</taxon>
        <taxon>Araneoidea</taxon>
        <taxon>Araneidae</taxon>
        <taxon>Araneus</taxon>
    </lineage>
</organism>